<dbReference type="AlphaFoldDB" id="A0A5B9QCP5"/>
<dbReference type="Pfam" id="PF13646">
    <property type="entry name" value="HEAT_2"/>
    <property type="match status" value="1"/>
</dbReference>
<keyword evidence="2" id="KW-1185">Reference proteome</keyword>
<dbReference type="SUPFAM" id="SSF48371">
    <property type="entry name" value="ARM repeat"/>
    <property type="match status" value="1"/>
</dbReference>
<evidence type="ECO:0008006" key="3">
    <source>
        <dbReference type="Google" id="ProtNLM"/>
    </source>
</evidence>
<dbReference type="InterPro" id="IPR016024">
    <property type="entry name" value="ARM-type_fold"/>
</dbReference>
<dbReference type="InterPro" id="IPR011989">
    <property type="entry name" value="ARM-like"/>
</dbReference>
<protein>
    <recommendedName>
        <fullName evidence="3">HEAT repeat protein</fullName>
    </recommendedName>
</protein>
<accession>A0A5B9QCP5</accession>
<gene>
    <name evidence="1" type="ORF">Pr1d_41740</name>
</gene>
<proteinExistence type="predicted"/>
<dbReference type="Gene3D" id="1.25.10.10">
    <property type="entry name" value="Leucine-rich Repeat Variant"/>
    <property type="match status" value="1"/>
</dbReference>
<dbReference type="RefSeq" id="WP_148075141.1">
    <property type="nucleotide sequence ID" value="NZ_CP042913.1"/>
</dbReference>
<dbReference type="OrthoDB" id="279649at2"/>
<name>A0A5B9QCP5_9BACT</name>
<evidence type="ECO:0000313" key="2">
    <source>
        <dbReference type="Proteomes" id="UP000323917"/>
    </source>
</evidence>
<reference evidence="1 2" key="1">
    <citation type="submission" date="2019-08" db="EMBL/GenBank/DDBJ databases">
        <title>Deep-cultivation of Planctomycetes and their phenomic and genomic characterization uncovers novel biology.</title>
        <authorList>
            <person name="Wiegand S."/>
            <person name="Jogler M."/>
            <person name="Boedeker C."/>
            <person name="Pinto D."/>
            <person name="Vollmers J."/>
            <person name="Rivas-Marin E."/>
            <person name="Kohn T."/>
            <person name="Peeters S.H."/>
            <person name="Heuer A."/>
            <person name="Rast P."/>
            <person name="Oberbeckmann S."/>
            <person name="Bunk B."/>
            <person name="Jeske O."/>
            <person name="Meyerdierks A."/>
            <person name="Storesund J.E."/>
            <person name="Kallscheuer N."/>
            <person name="Luecker S."/>
            <person name="Lage O.M."/>
            <person name="Pohl T."/>
            <person name="Merkel B.J."/>
            <person name="Hornburger P."/>
            <person name="Mueller R.-W."/>
            <person name="Bruemmer F."/>
            <person name="Labrenz M."/>
            <person name="Spormann A.M."/>
            <person name="Op den Camp H."/>
            <person name="Overmann J."/>
            <person name="Amann R."/>
            <person name="Jetten M.S.M."/>
            <person name="Mascher T."/>
            <person name="Medema M.H."/>
            <person name="Devos D.P."/>
            <person name="Kaster A.-K."/>
            <person name="Ovreas L."/>
            <person name="Rohde M."/>
            <person name="Galperin M.Y."/>
            <person name="Jogler C."/>
        </authorList>
    </citation>
    <scope>NUCLEOTIDE SEQUENCE [LARGE SCALE GENOMIC DNA]</scope>
    <source>
        <strain evidence="1 2">Pr1d</strain>
    </source>
</reference>
<sequence length="164" mass="16951">MTAEITSLIESLRSDSASQRQEAASELLSFGPDAAPAAVALVEAADSDSETCDLVTAALEDLGPPAAEMLTPLAAILQRPSLDSPYWAATLLGRLEADAAPAIGELITAAAEHPQLPVRQRAVWALGKIGPPAIAALETLEKISAEDDPRLSSLAGDSMAKIRA</sequence>
<organism evidence="1 2">
    <name type="scientific">Bythopirellula goksoeyrii</name>
    <dbReference type="NCBI Taxonomy" id="1400387"/>
    <lineage>
        <taxon>Bacteria</taxon>
        <taxon>Pseudomonadati</taxon>
        <taxon>Planctomycetota</taxon>
        <taxon>Planctomycetia</taxon>
        <taxon>Pirellulales</taxon>
        <taxon>Lacipirellulaceae</taxon>
        <taxon>Bythopirellula</taxon>
    </lineage>
</organism>
<evidence type="ECO:0000313" key="1">
    <source>
        <dbReference type="EMBL" id="QEG36837.1"/>
    </source>
</evidence>
<dbReference type="Proteomes" id="UP000323917">
    <property type="component" value="Chromosome"/>
</dbReference>
<dbReference type="KEGG" id="bgok:Pr1d_41740"/>
<dbReference type="EMBL" id="CP042913">
    <property type="protein sequence ID" value="QEG36837.1"/>
    <property type="molecule type" value="Genomic_DNA"/>
</dbReference>